<gene>
    <name evidence="2" type="ORF">OHK93_008305</name>
</gene>
<sequence>MSIDPRSGQPQRASQASEATDGRSSPRSSPTERVVANKADPRRSRRLAGKTPTDAPNTTTTSQPQVTQSGKQTGLAGSDFPESSNSDPPEGEIRSSPPEGEIGSSPHIPADDDPHSEEEAPEMDVENTDAAMHPTLSVEEITNNPEPDIQYVVTFDRQPPQEIRTDTEMPTFIVSLQILENGVPGRPQFCGESSENFNAVATLITTDGQTPTTFLGNETIMPPTPAPGVEQSSAEGVRWLFHFAPGVITASGYFQMHIAVVITRVSPPSDDEGDYMIIDSPIATLHIKSRVFHVHPFAVRRVSPTAQANGNARATDSRLTGHARNRKTPWRLSPPQKRRQRKRLRLVDNVVAVVNRTLMKNGIASPKNLERWKEEMPTEGEMRAKDKYTMFDRKEKTYRKGVHSESPEELAFCVWTLKVELMKEAETDDM</sequence>
<feature type="compositionally biased region" description="Polar residues" evidence="1">
    <location>
        <begin position="8"/>
        <end position="31"/>
    </location>
</feature>
<feature type="compositionally biased region" description="Low complexity" evidence="1">
    <location>
        <begin position="95"/>
        <end position="106"/>
    </location>
</feature>
<evidence type="ECO:0000256" key="1">
    <source>
        <dbReference type="SAM" id="MobiDB-lite"/>
    </source>
</evidence>
<dbReference type="Pfam" id="PF09784">
    <property type="entry name" value="L31"/>
    <property type="match status" value="1"/>
</dbReference>
<name>A0AA43QM64_9LECA</name>
<feature type="compositionally biased region" description="Low complexity" evidence="1">
    <location>
        <begin position="51"/>
        <end position="69"/>
    </location>
</feature>
<keyword evidence="3" id="KW-1185">Reference proteome</keyword>
<organism evidence="2 3">
    <name type="scientific">Ramalina farinacea</name>
    <dbReference type="NCBI Taxonomy" id="258253"/>
    <lineage>
        <taxon>Eukaryota</taxon>
        <taxon>Fungi</taxon>
        <taxon>Dikarya</taxon>
        <taxon>Ascomycota</taxon>
        <taxon>Pezizomycotina</taxon>
        <taxon>Lecanoromycetes</taxon>
        <taxon>OSLEUM clade</taxon>
        <taxon>Lecanoromycetidae</taxon>
        <taxon>Lecanorales</taxon>
        <taxon>Lecanorineae</taxon>
        <taxon>Ramalinaceae</taxon>
        <taxon>Ramalina</taxon>
    </lineage>
</organism>
<dbReference type="PANTHER" id="PTHR28271:SF1">
    <property type="entry name" value="LARGE RIBOSOMAL SUBUNIT PROTEIN ML60"/>
    <property type="match status" value="1"/>
</dbReference>
<dbReference type="GO" id="GO:0003735">
    <property type="term" value="F:structural constituent of ribosome"/>
    <property type="evidence" value="ECO:0007669"/>
    <property type="project" value="TreeGrafter"/>
</dbReference>
<feature type="compositionally biased region" description="Polar residues" evidence="1">
    <location>
        <begin position="305"/>
        <end position="318"/>
    </location>
</feature>
<proteinExistence type="predicted"/>
<dbReference type="GO" id="GO:0005762">
    <property type="term" value="C:mitochondrial large ribosomal subunit"/>
    <property type="evidence" value="ECO:0007669"/>
    <property type="project" value="TreeGrafter"/>
</dbReference>
<evidence type="ECO:0000313" key="2">
    <source>
        <dbReference type="EMBL" id="MDI1489028.1"/>
    </source>
</evidence>
<protein>
    <submittedName>
        <fullName evidence="2">Uncharacterized protein</fullName>
    </submittedName>
</protein>
<accession>A0AA43QM64</accession>
<feature type="compositionally biased region" description="Acidic residues" evidence="1">
    <location>
        <begin position="114"/>
        <end position="126"/>
    </location>
</feature>
<dbReference type="EMBL" id="JAPUFD010000008">
    <property type="protein sequence ID" value="MDI1489028.1"/>
    <property type="molecule type" value="Genomic_DNA"/>
</dbReference>
<comment type="caution">
    <text evidence="2">The sequence shown here is derived from an EMBL/GenBank/DDBJ whole genome shotgun (WGS) entry which is preliminary data.</text>
</comment>
<reference evidence="2" key="1">
    <citation type="journal article" date="2023" name="Genome Biol. Evol.">
        <title>First Whole Genome Sequence and Flow Cytometry Genome Size Data for the Lichen-Forming Fungus Ramalina farinacea (Ascomycota).</title>
        <authorList>
            <person name="Llewellyn T."/>
            <person name="Mian S."/>
            <person name="Hill R."/>
            <person name="Leitch I.J."/>
            <person name="Gaya E."/>
        </authorList>
    </citation>
    <scope>NUCLEOTIDE SEQUENCE</scope>
    <source>
        <strain evidence="2">LIQ254RAFAR</strain>
    </source>
</reference>
<dbReference type="PANTHER" id="PTHR28271">
    <property type="entry name" value="54S RIBOSOMAL PROTEIN L31, MITOCHONDRIAL"/>
    <property type="match status" value="1"/>
</dbReference>
<evidence type="ECO:0000313" key="3">
    <source>
        <dbReference type="Proteomes" id="UP001161017"/>
    </source>
</evidence>
<dbReference type="Proteomes" id="UP001161017">
    <property type="component" value="Unassembled WGS sequence"/>
</dbReference>
<feature type="region of interest" description="Disordered" evidence="1">
    <location>
        <begin position="305"/>
        <end position="341"/>
    </location>
</feature>
<dbReference type="InterPro" id="IPR016340">
    <property type="entry name" value="Ribosomal_mL60"/>
</dbReference>
<dbReference type="AlphaFoldDB" id="A0AA43QM64"/>
<feature type="region of interest" description="Disordered" evidence="1">
    <location>
        <begin position="1"/>
        <end position="126"/>
    </location>
</feature>